<reference evidence="2 3" key="1">
    <citation type="submission" date="2024-04" db="EMBL/GenBank/DDBJ databases">
        <authorList>
            <person name="Fracassetti M."/>
        </authorList>
    </citation>
    <scope>NUCLEOTIDE SEQUENCE [LARGE SCALE GENOMIC DNA]</scope>
</reference>
<accession>A0AAV2CMP7</accession>
<evidence type="ECO:0000313" key="3">
    <source>
        <dbReference type="Proteomes" id="UP001497516"/>
    </source>
</evidence>
<dbReference type="EMBL" id="OZ034813">
    <property type="protein sequence ID" value="CAL1357212.1"/>
    <property type="molecule type" value="Genomic_DNA"/>
</dbReference>
<organism evidence="2 3">
    <name type="scientific">Linum trigynum</name>
    <dbReference type="NCBI Taxonomy" id="586398"/>
    <lineage>
        <taxon>Eukaryota</taxon>
        <taxon>Viridiplantae</taxon>
        <taxon>Streptophyta</taxon>
        <taxon>Embryophyta</taxon>
        <taxon>Tracheophyta</taxon>
        <taxon>Spermatophyta</taxon>
        <taxon>Magnoliopsida</taxon>
        <taxon>eudicotyledons</taxon>
        <taxon>Gunneridae</taxon>
        <taxon>Pentapetalae</taxon>
        <taxon>rosids</taxon>
        <taxon>fabids</taxon>
        <taxon>Malpighiales</taxon>
        <taxon>Linaceae</taxon>
        <taxon>Linum</taxon>
    </lineage>
</organism>
<feature type="coiled-coil region" evidence="1">
    <location>
        <begin position="4"/>
        <end position="59"/>
    </location>
</feature>
<proteinExistence type="predicted"/>
<dbReference type="Proteomes" id="UP001497516">
    <property type="component" value="Chromosome 1"/>
</dbReference>
<keyword evidence="1" id="KW-0175">Coiled coil</keyword>
<protein>
    <submittedName>
        <fullName evidence="2">Uncharacterized protein</fullName>
    </submittedName>
</protein>
<gene>
    <name evidence="2" type="ORF">LTRI10_LOCUS4861</name>
</gene>
<name>A0AAV2CMP7_9ROSI</name>
<evidence type="ECO:0000256" key="1">
    <source>
        <dbReference type="SAM" id="Coils"/>
    </source>
</evidence>
<keyword evidence="3" id="KW-1185">Reference proteome</keyword>
<dbReference type="AlphaFoldDB" id="A0AAV2CMP7"/>
<sequence length="154" mass="17806">MEMRQKLDQELRATTEEREKLDMEVKGLTDQGLELEEQARNLEKEAASLREEREFARSALNLAWREGDSIVLPWNLEQDVTGSMGSQEDVVATEKTKERLVKALSPHKKTVAEEKMEFSLLREQVSREANATCCGLHFTYTNIHYMSNIELYIL</sequence>
<evidence type="ECO:0000313" key="2">
    <source>
        <dbReference type="EMBL" id="CAL1357212.1"/>
    </source>
</evidence>